<feature type="transmembrane region" description="Helical" evidence="1">
    <location>
        <begin position="182"/>
        <end position="201"/>
    </location>
</feature>
<evidence type="ECO:0000313" key="3">
    <source>
        <dbReference type="Proteomes" id="UP000256429"/>
    </source>
</evidence>
<accession>A0A3D9RUW5</accession>
<gene>
    <name evidence="2" type="ORF">BX611_1074</name>
</gene>
<dbReference type="RefSeq" id="WP_115878790.1">
    <property type="nucleotide sequence ID" value="NZ_QTTQ01000009.1"/>
</dbReference>
<evidence type="ECO:0000313" key="2">
    <source>
        <dbReference type="EMBL" id="REE83779.1"/>
    </source>
</evidence>
<feature type="transmembrane region" description="Helical" evidence="1">
    <location>
        <begin position="91"/>
        <end position="113"/>
    </location>
</feature>
<feature type="transmembrane region" description="Helical" evidence="1">
    <location>
        <begin position="120"/>
        <end position="138"/>
    </location>
</feature>
<dbReference type="AlphaFoldDB" id="A0A3D9RUW5"/>
<name>A0A3D9RUW5_9FLAO</name>
<dbReference type="Proteomes" id="UP000256429">
    <property type="component" value="Unassembled WGS sequence"/>
</dbReference>
<reference evidence="2 3" key="1">
    <citation type="submission" date="2018-08" db="EMBL/GenBank/DDBJ databases">
        <title>Genomic Encyclopedia of Type Strains, Phase III (KMG-III): the genomes of soil and plant-associated and newly described type strains.</title>
        <authorList>
            <person name="Whitman W."/>
        </authorList>
    </citation>
    <scope>NUCLEOTIDE SEQUENCE [LARGE SCALE GENOMIC DNA]</scope>
    <source>
        <strain evidence="2 3">325-5</strain>
    </source>
</reference>
<protein>
    <submittedName>
        <fullName evidence="2">Uncharacterized protein</fullName>
    </submittedName>
</protein>
<comment type="caution">
    <text evidence="2">The sequence shown here is derived from an EMBL/GenBank/DDBJ whole genome shotgun (WGS) entry which is preliminary data.</text>
</comment>
<keyword evidence="1" id="KW-0472">Membrane</keyword>
<organism evidence="2 3">
    <name type="scientific">Lutibacter oceani</name>
    <dbReference type="NCBI Taxonomy" id="1853311"/>
    <lineage>
        <taxon>Bacteria</taxon>
        <taxon>Pseudomonadati</taxon>
        <taxon>Bacteroidota</taxon>
        <taxon>Flavobacteriia</taxon>
        <taxon>Flavobacteriales</taxon>
        <taxon>Flavobacteriaceae</taxon>
        <taxon>Lutibacter</taxon>
    </lineage>
</organism>
<keyword evidence="3" id="KW-1185">Reference proteome</keyword>
<keyword evidence="1" id="KW-1133">Transmembrane helix</keyword>
<feature type="transmembrane region" description="Helical" evidence="1">
    <location>
        <begin position="144"/>
        <end position="161"/>
    </location>
</feature>
<keyword evidence="1" id="KW-0812">Transmembrane</keyword>
<evidence type="ECO:0000256" key="1">
    <source>
        <dbReference type="SAM" id="Phobius"/>
    </source>
</evidence>
<proteinExistence type="predicted"/>
<dbReference type="EMBL" id="QTTQ01000009">
    <property type="protein sequence ID" value="REE83779.1"/>
    <property type="molecule type" value="Genomic_DNA"/>
</dbReference>
<sequence>MSEENFYAEKMISKSNDELKNYIENQDHFQEDAVLAAILELEKRGCKIEGSKKIKQEIAALKSKEEDTLNNSPKFHSNNYNEVPELYSKKFIYIFGVLFSVFGGGVLMALNFLTLNNKKAARLTILASIIYAVSSVLLFDQIGVTNPIISITSSILGVYLLDQYIWKKENPEAIKQKEKSTLKPIIIGLLIAIPLTYLIIISGNLNP</sequence>